<organism evidence="1">
    <name type="scientific">marine sediment metagenome</name>
    <dbReference type="NCBI Taxonomy" id="412755"/>
    <lineage>
        <taxon>unclassified sequences</taxon>
        <taxon>metagenomes</taxon>
        <taxon>ecological metagenomes</taxon>
    </lineage>
</organism>
<accession>A0A0F9JWN3</accession>
<gene>
    <name evidence="1" type="ORF">LCGC14_1477090</name>
</gene>
<dbReference type="EMBL" id="LAZR01010456">
    <property type="protein sequence ID" value="KKM66841.1"/>
    <property type="molecule type" value="Genomic_DNA"/>
</dbReference>
<comment type="caution">
    <text evidence="1">The sequence shown here is derived from an EMBL/GenBank/DDBJ whole genome shotgun (WGS) entry which is preliminary data.</text>
</comment>
<name>A0A0F9JWN3_9ZZZZ</name>
<sequence length="69" mass="8005">MKIYRRELDLPLRGKGYEFICPQCNQCYANEGFDGRYTMTCPNCGHSWRVDDNGRPEASTQLAHSQIYV</sequence>
<proteinExistence type="predicted"/>
<evidence type="ECO:0000313" key="1">
    <source>
        <dbReference type="EMBL" id="KKM66841.1"/>
    </source>
</evidence>
<dbReference type="AlphaFoldDB" id="A0A0F9JWN3"/>
<dbReference type="SUPFAM" id="SSF57783">
    <property type="entry name" value="Zinc beta-ribbon"/>
    <property type="match status" value="1"/>
</dbReference>
<protein>
    <submittedName>
        <fullName evidence="1">Uncharacterized protein</fullName>
    </submittedName>
</protein>
<reference evidence="1" key="1">
    <citation type="journal article" date="2015" name="Nature">
        <title>Complex archaea that bridge the gap between prokaryotes and eukaryotes.</title>
        <authorList>
            <person name="Spang A."/>
            <person name="Saw J.H."/>
            <person name="Jorgensen S.L."/>
            <person name="Zaremba-Niedzwiedzka K."/>
            <person name="Martijn J."/>
            <person name="Lind A.E."/>
            <person name="van Eijk R."/>
            <person name="Schleper C."/>
            <person name="Guy L."/>
            <person name="Ettema T.J."/>
        </authorList>
    </citation>
    <scope>NUCLEOTIDE SEQUENCE</scope>
</reference>